<feature type="transmembrane region" description="Helical" evidence="1">
    <location>
        <begin position="352"/>
        <end position="374"/>
    </location>
</feature>
<dbReference type="Proteomes" id="UP000186817">
    <property type="component" value="Unassembled WGS sequence"/>
</dbReference>
<proteinExistence type="predicted"/>
<comment type="caution">
    <text evidence="2">The sequence shown here is derived from an EMBL/GenBank/DDBJ whole genome shotgun (WGS) entry which is preliminary data.</text>
</comment>
<reference evidence="2 3" key="1">
    <citation type="submission" date="2016-02" db="EMBL/GenBank/DDBJ databases">
        <title>Genome analysis of coral dinoflagellate symbionts highlights evolutionary adaptations to a symbiotic lifestyle.</title>
        <authorList>
            <person name="Aranda M."/>
            <person name="Li Y."/>
            <person name="Liew Y.J."/>
            <person name="Baumgarten S."/>
            <person name="Simakov O."/>
            <person name="Wilson M."/>
            <person name="Piel J."/>
            <person name="Ashoor H."/>
            <person name="Bougouffa S."/>
            <person name="Bajic V.B."/>
            <person name="Ryu T."/>
            <person name="Ravasi T."/>
            <person name="Bayer T."/>
            <person name="Micklem G."/>
            <person name="Kim H."/>
            <person name="Bhak J."/>
            <person name="Lajeunesse T.C."/>
            <person name="Voolstra C.R."/>
        </authorList>
    </citation>
    <scope>NUCLEOTIDE SEQUENCE [LARGE SCALE GENOMIC DNA]</scope>
    <source>
        <strain evidence="2 3">CCMP2467</strain>
    </source>
</reference>
<evidence type="ECO:0000313" key="2">
    <source>
        <dbReference type="EMBL" id="OLP81755.1"/>
    </source>
</evidence>
<name>A0A1Q9CFP4_SYMMI</name>
<feature type="transmembrane region" description="Helical" evidence="1">
    <location>
        <begin position="169"/>
        <end position="191"/>
    </location>
</feature>
<accession>A0A1Q9CFP4</accession>
<keyword evidence="1" id="KW-1133">Transmembrane helix</keyword>
<dbReference type="OrthoDB" id="412361at2759"/>
<dbReference type="EMBL" id="LSRX01001252">
    <property type="protein sequence ID" value="OLP81755.1"/>
    <property type="molecule type" value="Genomic_DNA"/>
</dbReference>
<sequence length="378" mass="42744">MPHGQRCDLRRDSSPEKPFEFICLYPARRDQAVDVEHQHNVGDRTPRPDPVVYTEGLQPRSFWANGGISERVPIRRLSRKAYGAAPLQSKPVPGRWRLNRVAILEAVIVPWALFLCVSWLLTFSIHYKHTVPVLVLVAACLLVPLGMWYRVWYQQQDSTDISHREPNWFFFLALVSSVAWLAGVVVGLYTWSAYMQPYFEAESLAMVTNVDTRKASGGQFLDMGALEFAPRTDVNESLTMGYKDGNLYCVAPIVTSGGVNATAPAFFEFWAVGVNCCDPFEPKLFACGEPNDDQVRGGFRLTDTSLVPQYRKAIQMAQEEYHIRSGPNPIFLHWTGDPVKKTEQQFRDGEAAFWKFCWVYLAVSAVLALVEVAAHKFN</sequence>
<keyword evidence="3" id="KW-1185">Reference proteome</keyword>
<evidence type="ECO:0000313" key="3">
    <source>
        <dbReference type="Proteomes" id="UP000186817"/>
    </source>
</evidence>
<feature type="transmembrane region" description="Helical" evidence="1">
    <location>
        <begin position="102"/>
        <end position="125"/>
    </location>
</feature>
<evidence type="ECO:0000256" key="1">
    <source>
        <dbReference type="SAM" id="Phobius"/>
    </source>
</evidence>
<organism evidence="2 3">
    <name type="scientific">Symbiodinium microadriaticum</name>
    <name type="common">Dinoflagellate</name>
    <name type="synonym">Zooxanthella microadriatica</name>
    <dbReference type="NCBI Taxonomy" id="2951"/>
    <lineage>
        <taxon>Eukaryota</taxon>
        <taxon>Sar</taxon>
        <taxon>Alveolata</taxon>
        <taxon>Dinophyceae</taxon>
        <taxon>Suessiales</taxon>
        <taxon>Symbiodiniaceae</taxon>
        <taxon>Symbiodinium</taxon>
    </lineage>
</organism>
<dbReference type="OMA" id="DISHREP"/>
<keyword evidence="1" id="KW-0812">Transmembrane</keyword>
<gene>
    <name evidence="2" type="ORF">AK812_SmicGene37658</name>
</gene>
<protein>
    <submittedName>
        <fullName evidence="2">Uncharacterized protein</fullName>
    </submittedName>
</protein>
<feature type="transmembrane region" description="Helical" evidence="1">
    <location>
        <begin position="131"/>
        <end position="149"/>
    </location>
</feature>
<keyword evidence="1" id="KW-0472">Membrane</keyword>
<dbReference type="AlphaFoldDB" id="A0A1Q9CFP4"/>